<evidence type="ECO:0000256" key="8">
    <source>
        <dbReference type="ARBA" id="ARBA00044504"/>
    </source>
</evidence>
<gene>
    <name evidence="10" type="primary">LOC107773549</name>
</gene>
<keyword evidence="7" id="KW-0472">Membrane</keyword>
<evidence type="ECO:0000256" key="7">
    <source>
        <dbReference type="ARBA" id="ARBA00023136"/>
    </source>
</evidence>
<dbReference type="GeneID" id="107773549"/>
<reference evidence="10" key="2">
    <citation type="submission" date="2025-08" db="UniProtKB">
        <authorList>
            <consortium name="RefSeq"/>
        </authorList>
    </citation>
    <scope>IDENTIFICATION</scope>
</reference>
<proteinExistence type="inferred from homology"/>
<dbReference type="Pfam" id="PF07690">
    <property type="entry name" value="MFS_1"/>
    <property type="match status" value="1"/>
</dbReference>
<dbReference type="GO" id="GO:0055062">
    <property type="term" value="P:phosphate ion homeostasis"/>
    <property type="evidence" value="ECO:0007669"/>
    <property type="project" value="UniProtKB-ARBA"/>
</dbReference>
<dbReference type="OMA" id="AMPYLID"/>
<dbReference type="InterPro" id="IPR011701">
    <property type="entry name" value="MFS"/>
</dbReference>
<keyword evidence="9" id="KW-1185">Reference proteome</keyword>
<protein>
    <submittedName>
        <fullName evidence="10">Glycerol-3-phosphate transporter 5</fullName>
    </submittedName>
</protein>
<evidence type="ECO:0000256" key="2">
    <source>
        <dbReference type="ARBA" id="ARBA00009598"/>
    </source>
</evidence>
<dbReference type="AlphaFoldDB" id="A0A1S3Y8I4"/>
<sequence>MMELKPLNLVPPNRPPPGLNFFPNLNPPQKTLTFHKFLVLFLTFIAYAAFHASRKPPSIVKSVLGPEIKAQNGTNGWAPFEGPSGPHRLGELDLAFLLAYSIGMYFAGHIGDNIDLRLFLTVGMVGSGILVIAFGLGYFLDVHWLLFFVIVQILCGLFQSIGWPCVVAVIGNWFGKAKRGLIMGVWNSNTSVGNIIGSLVASSVLSFGWGWSFLLPGIFILVGAAFVYMFLVVSPDHIGLELASKEIEMNVEGVALVSSETGETEEEGVVVEPETEGAIGFLQAWRLPGVAPYAFCLFFSKLVAYTFLYWLPFYLRHTVVAGVQLSHKSAGILSTVFDIGGVVGGVLAGVTSDIIEARGVTSIIFLLLSMPALLFYRIYGSVSMFTNIALMLVSGALVNGPYSLITTAVAADLGTQSDIKGNSRALATVSAIIDATGSVGAALGPLLAGYISTRGWNSVFVMLILSIFIASLLLIPIVKNEIKEKLSEGKWLWISMIKR</sequence>
<evidence type="ECO:0000313" key="10">
    <source>
        <dbReference type="RefSeq" id="XP_016448440.1"/>
    </source>
</evidence>
<dbReference type="KEGG" id="nta:107773549"/>
<evidence type="ECO:0000256" key="5">
    <source>
        <dbReference type="ARBA" id="ARBA00022692"/>
    </source>
</evidence>
<keyword evidence="5" id="KW-0812">Transmembrane</keyword>
<keyword evidence="3" id="KW-0813">Transport</keyword>
<accession>A0A1S3Y8I4</accession>
<reference evidence="9" key="1">
    <citation type="journal article" date="2014" name="Nat. Commun.">
        <title>The tobacco genome sequence and its comparison with those of tomato and potato.</title>
        <authorList>
            <person name="Sierro N."/>
            <person name="Battey J.N."/>
            <person name="Ouadi S."/>
            <person name="Bakaher N."/>
            <person name="Bovet L."/>
            <person name="Willig A."/>
            <person name="Goepfert S."/>
            <person name="Peitsch M.C."/>
            <person name="Ivanov N.V."/>
        </authorList>
    </citation>
    <scope>NUCLEOTIDE SEQUENCE [LARGE SCALE GENOMIC DNA]</scope>
</reference>
<dbReference type="Gene3D" id="1.20.1250.20">
    <property type="entry name" value="MFS general substrate transporter like domains"/>
    <property type="match status" value="2"/>
</dbReference>
<dbReference type="PaxDb" id="4097-A0A1S3Y8I4"/>
<evidence type="ECO:0000313" key="9">
    <source>
        <dbReference type="Proteomes" id="UP000790787"/>
    </source>
</evidence>
<dbReference type="RefSeq" id="XP_016448440.1">
    <property type="nucleotide sequence ID" value="XM_016592954.1"/>
</dbReference>
<dbReference type="PIRSF" id="PIRSF002808">
    <property type="entry name" value="Hexose_phosphate_transp"/>
    <property type="match status" value="1"/>
</dbReference>
<evidence type="ECO:0000256" key="3">
    <source>
        <dbReference type="ARBA" id="ARBA00022448"/>
    </source>
</evidence>
<comment type="subcellular location">
    <subcellularLocation>
        <location evidence="1">Membrane</location>
        <topology evidence="1">Multi-pass membrane protein</topology>
    </subcellularLocation>
</comment>
<dbReference type="SUPFAM" id="SSF103473">
    <property type="entry name" value="MFS general substrate transporter"/>
    <property type="match status" value="1"/>
</dbReference>
<name>A0A1S3Y8I4_TOBAC</name>
<evidence type="ECO:0000256" key="6">
    <source>
        <dbReference type="ARBA" id="ARBA00022989"/>
    </source>
</evidence>
<keyword evidence="4" id="KW-0762">Sugar transport</keyword>
<keyword evidence="6" id="KW-1133">Transmembrane helix</keyword>
<dbReference type="STRING" id="4097.A0A1S3Y8I4"/>
<dbReference type="PROSITE" id="PS50850">
    <property type="entry name" value="MFS"/>
    <property type="match status" value="1"/>
</dbReference>
<organism evidence="9 10">
    <name type="scientific">Nicotiana tabacum</name>
    <name type="common">Common tobacco</name>
    <dbReference type="NCBI Taxonomy" id="4097"/>
    <lineage>
        <taxon>Eukaryota</taxon>
        <taxon>Viridiplantae</taxon>
        <taxon>Streptophyta</taxon>
        <taxon>Embryophyta</taxon>
        <taxon>Tracheophyta</taxon>
        <taxon>Spermatophyta</taxon>
        <taxon>Magnoliopsida</taxon>
        <taxon>eudicotyledons</taxon>
        <taxon>Gunneridae</taxon>
        <taxon>Pentapetalae</taxon>
        <taxon>asterids</taxon>
        <taxon>lamiids</taxon>
        <taxon>Solanales</taxon>
        <taxon>Solanaceae</taxon>
        <taxon>Nicotianoideae</taxon>
        <taxon>Nicotianeae</taxon>
        <taxon>Nicotiana</taxon>
    </lineage>
</organism>
<dbReference type="PANTHER" id="PTHR43184:SF12">
    <property type="entry name" value="SUGAR PHOSPHATE EXCHANGER 3"/>
    <property type="match status" value="1"/>
</dbReference>
<dbReference type="GO" id="GO:0005789">
    <property type="term" value="C:endoplasmic reticulum membrane"/>
    <property type="evidence" value="ECO:0000318"/>
    <property type="project" value="GO_Central"/>
</dbReference>
<evidence type="ECO:0000256" key="1">
    <source>
        <dbReference type="ARBA" id="ARBA00004141"/>
    </source>
</evidence>
<dbReference type="OrthoDB" id="3639251at2759"/>
<dbReference type="InterPro" id="IPR020846">
    <property type="entry name" value="MFS_dom"/>
</dbReference>
<dbReference type="InterPro" id="IPR000849">
    <property type="entry name" value="Sugar_P_transporter"/>
</dbReference>
<evidence type="ECO:0000256" key="4">
    <source>
        <dbReference type="ARBA" id="ARBA00022597"/>
    </source>
</evidence>
<comment type="similarity">
    <text evidence="8">Belongs to the major facilitator superfamily. Phosphate:H(+) symporter (TC 2.A.1.9) family.</text>
</comment>
<dbReference type="GO" id="GO:0022857">
    <property type="term" value="F:transmembrane transporter activity"/>
    <property type="evidence" value="ECO:0007669"/>
    <property type="project" value="InterPro"/>
</dbReference>
<comment type="similarity">
    <text evidence="2">Belongs to the major facilitator superfamily. Organophosphate:Pi antiporter (OPA) (TC 2.A.1.4) family.</text>
</comment>
<dbReference type="PANTHER" id="PTHR43184">
    <property type="entry name" value="MAJOR FACILITATOR SUPERFAMILY TRANSPORTER 16, ISOFORM B"/>
    <property type="match status" value="1"/>
</dbReference>
<dbReference type="Proteomes" id="UP000790787">
    <property type="component" value="Chromosome 8"/>
</dbReference>
<dbReference type="InterPro" id="IPR036259">
    <property type="entry name" value="MFS_trans_sf"/>
</dbReference>